<organism evidence="6 7">
    <name type="scientific">Candidatus Stercoripulliclostridium merdigallinarum</name>
    <dbReference type="NCBI Taxonomy" id="2840951"/>
    <lineage>
        <taxon>Bacteria</taxon>
        <taxon>Bacillati</taxon>
        <taxon>Bacillota</taxon>
        <taxon>Clostridia</taxon>
        <taxon>Eubacteriales</taxon>
        <taxon>Candidatus Stercoripulliclostridium</taxon>
    </lineage>
</organism>
<evidence type="ECO:0000313" key="6">
    <source>
        <dbReference type="EMBL" id="HIU60191.1"/>
    </source>
</evidence>
<comment type="function">
    <text evidence="2">Pyridoxal 5'-phosphate (PLP)-binding protein, which is involved in PLP homeostasis.</text>
</comment>
<dbReference type="PANTHER" id="PTHR10146">
    <property type="entry name" value="PROLINE SYNTHETASE CO-TRANSCRIBED BACTERIAL HOMOLOG PROTEIN"/>
    <property type="match status" value="1"/>
</dbReference>
<evidence type="ECO:0000256" key="1">
    <source>
        <dbReference type="ARBA" id="ARBA00022898"/>
    </source>
</evidence>
<dbReference type="InterPro" id="IPR029066">
    <property type="entry name" value="PLP-binding_barrel"/>
</dbReference>
<reference evidence="6" key="2">
    <citation type="journal article" date="2021" name="PeerJ">
        <title>Extensive microbial diversity within the chicken gut microbiome revealed by metagenomics and culture.</title>
        <authorList>
            <person name="Gilroy R."/>
            <person name="Ravi A."/>
            <person name="Getino M."/>
            <person name="Pursley I."/>
            <person name="Horton D.L."/>
            <person name="Alikhan N.F."/>
            <person name="Baker D."/>
            <person name="Gharbi K."/>
            <person name="Hall N."/>
            <person name="Watson M."/>
            <person name="Adriaenssens E.M."/>
            <person name="Foster-Nyarko E."/>
            <person name="Jarju S."/>
            <person name="Secka A."/>
            <person name="Antonio M."/>
            <person name="Oren A."/>
            <person name="Chaudhuri R.R."/>
            <person name="La Ragione R."/>
            <person name="Hildebrand F."/>
            <person name="Pallen M.J."/>
        </authorList>
    </citation>
    <scope>NUCLEOTIDE SEQUENCE</scope>
    <source>
        <strain evidence="6">18911</strain>
    </source>
</reference>
<dbReference type="HAMAP" id="MF_02087">
    <property type="entry name" value="PLP_homeostasis"/>
    <property type="match status" value="1"/>
</dbReference>
<evidence type="ECO:0000259" key="5">
    <source>
        <dbReference type="Pfam" id="PF01168"/>
    </source>
</evidence>
<evidence type="ECO:0000256" key="3">
    <source>
        <dbReference type="PIRSR" id="PIRSR004848-1"/>
    </source>
</evidence>
<dbReference type="InterPro" id="IPR011078">
    <property type="entry name" value="PyrdxlP_homeostasis"/>
</dbReference>
<comment type="cofactor">
    <cofactor evidence="3">
        <name>pyridoxal 5'-phosphate</name>
        <dbReference type="ChEBI" id="CHEBI:597326"/>
    </cofactor>
</comment>
<sequence length="226" mass="25009">MEKLIENLNDFLGKVAEAKARYSVNRDIHIVAAGKFRTVPELTTVFSTGKIDAIGENRVQEFRDKYTPDLTWDIIGQLQTNKVKYVIGKVRLIQSLDRLNLADEIQRVAAARGVVQQCLIEINSGSEESKGGIEAEDLSEFVKRLSDYPNIKLRGVMAVAPRGIAEDKLIGCFSKARDAFLSICDVPDFDILSMGMSEDFPIAIKCGSNLLRPGRILFDGASSIIK</sequence>
<proteinExistence type="inferred from homology"/>
<dbReference type="Gene3D" id="3.20.20.10">
    <property type="entry name" value="Alanine racemase"/>
    <property type="match status" value="1"/>
</dbReference>
<dbReference type="Proteomes" id="UP000824094">
    <property type="component" value="Unassembled WGS sequence"/>
</dbReference>
<reference evidence="6" key="1">
    <citation type="submission" date="2020-10" db="EMBL/GenBank/DDBJ databases">
        <authorList>
            <person name="Gilroy R."/>
        </authorList>
    </citation>
    <scope>NUCLEOTIDE SEQUENCE</scope>
    <source>
        <strain evidence="6">18911</strain>
    </source>
</reference>
<dbReference type="CDD" id="cd00635">
    <property type="entry name" value="PLPDE_III_YBL036c_like"/>
    <property type="match status" value="1"/>
</dbReference>
<dbReference type="GO" id="GO:0030170">
    <property type="term" value="F:pyridoxal phosphate binding"/>
    <property type="evidence" value="ECO:0007669"/>
    <property type="project" value="UniProtKB-UniRule"/>
</dbReference>
<name>A0A9D1MH57_9FIRM</name>
<dbReference type="PANTHER" id="PTHR10146:SF14">
    <property type="entry name" value="PYRIDOXAL PHOSPHATE HOMEOSTASIS PROTEIN"/>
    <property type="match status" value="1"/>
</dbReference>
<evidence type="ECO:0000313" key="7">
    <source>
        <dbReference type="Proteomes" id="UP000824094"/>
    </source>
</evidence>
<evidence type="ECO:0000256" key="2">
    <source>
        <dbReference type="HAMAP-Rule" id="MF_02087"/>
    </source>
</evidence>
<dbReference type="AlphaFoldDB" id="A0A9D1MH57"/>
<evidence type="ECO:0000256" key="4">
    <source>
        <dbReference type="RuleBase" id="RU004514"/>
    </source>
</evidence>
<feature type="domain" description="Alanine racemase N-terminal" evidence="5">
    <location>
        <begin position="47"/>
        <end position="218"/>
    </location>
</feature>
<gene>
    <name evidence="6" type="ORF">IAB05_02230</name>
</gene>
<feature type="modified residue" description="N6-(pyridoxal phosphate)lysine" evidence="2 3">
    <location>
        <position position="35"/>
    </location>
</feature>
<comment type="similarity">
    <text evidence="2 4">Belongs to the pyridoxal phosphate-binding protein YggS/PROSC family.</text>
</comment>
<dbReference type="PIRSF" id="PIRSF004848">
    <property type="entry name" value="YBL036c_PLPDEIII"/>
    <property type="match status" value="1"/>
</dbReference>
<dbReference type="SUPFAM" id="SSF51419">
    <property type="entry name" value="PLP-binding barrel"/>
    <property type="match status" value="1"/>
</dbReference>
<dbReference type="InterPro" id="IPR001608">
    <property type="entry name" value="Ala_racemase_N"/>
</dbReference>
<dbReference type="EMBL" id="DVNF01000070">
    <property type="protein sequence ID" value="HIU60191.1"/>
    <property type="molecule type" value="Genomic_DNA"/>
</dbReference>
<protein>
    <recommendedName>
        <fullName evidence="2">Pyridoxal phosphate homeostasis protein</fullName>
        <shortName evidence="2">PLP homeostasis protein</shortName>
    </recommendedName>
</protein>
<keyword evidence="1 2" id="KW-0663">Pyridoxal phosphate</keyword>
<dbReference type="Pfam" id="PF01168">
    <property type="entry name" value="Ala_racemase_N"/>
    <property type="match status" value="1"/>
</dbReference>
<comment type="caution">
    <text evidence="6">The sequence shown here is derived from an EMBL/GenBank/DDBJ whole genome shotgun (WGS) entry which is preliminary data.</text>
</comment>
<accession>A0A9D1MH57</accession>
<dbReference type="NCBIfam" id="TIGR00044">
    <property type="entry name" value="YggS family pyridoxal phosphate-dependent enzyme"/>
    <property type="match status" value="1"/>
</dbReference>